<feature type="signal peptide" evidence="1">
    <location>
        <begin position="1"/>
        <end position="27"/>
    </location>
</feature>
<accession>A0A3A1VHL5</accession>
<feature type="chain" id="PRO_5038817058" evidence="1">
    <location>
        <begin position="28"/>
        <end position="440"/>
    </location>
</feature>
<dbReference type="OrthoDB" id="2823382at2"/>
<evidence type="ECO:0000313" key="2">
    <source>
        <dbReference type="EMBL" id="RIX60419.1"/>
    </source>
</evidence>
<proteinExistence type="predicted"/>
<dbReference type="Proteomes" id="UP000266482">
    <property type="component" value="Unassembled WGS sequence"/>
</dbReference>
<keyword evidence="1" id="KW-0732">Signal</keyword>
<evidence type="ECO:0000256" key="1">
    <source>
        <dbReference type="SAM" id="SignalP"/>
    </source>
</evidence>
<dbReference type="SUPFAM" id="SSF53850">
    <property type="entry name" value="Periplasmic binding protein-like II"/>
    <property type="match status" value="1"/>
</dbReference>
<protein>
    <submittedName>
        <fullName evidence="2">Extracellular solute-binding protein</fullName>
    </submittedName>
</protein>
<dbReference type="PROSITE" id="PS51257">
    <property type="entry name" value="PROKAR_LIPOPROTEIN"/>
    <property type="match status" value="1"/>
</dbReference>
<dbReference type="InterPro" id="IPR006059">
    <property type="entry name" value="SBP"/>
</dbReference>
<dbReference type="PANTHER" id="PTHR43649">
    <property type="entry name" value="ARABINOSE-BINDING PROTEIN-RELATED"/>
    <property type="match status" value="1"/>
</dbReference>
<sequence length="440" mass="49407">MKKRMTSMLSMLFAAAAISGCSGNATVQVETPPAVEKISERSMEPVQLEVWAYYAGWESIEEGFEEKYPNVDLTVKAFPFDAYATVYKEALASGETPDVMVVDSEQFGQFTTIAGLENLADYGAEQYRADFRESLWDSNYSFDGTSMIGFPYGSSTLMTYYRADIMEQYGFPSEPEELALFMENPDNWLAVARALKKDDRYIAQWATEITALYDSTQGVFDESMAFRRNNETYRNALDFVKKVHEEGLVSLVDVWTEAGSQTVRDGDLAMLYMGTWGADQIKAWAPDTSGKWRATRLPFHLYGWSNSTSFMLPSASDQKAWAWAFIEYAATEWPLKGIGGSVPAYIPAREANAAKLEETDDFFGGQRLYVLNMQLTENMKEHRLTPLDGRAKGIWSQAVNKGIERKKDAAAIIAEAEQAILTEMGKEIDILKSYLPKSSQ</sequence>
<organism evidence="2 3">
    <name type="scientific">Paenibacillus nanensis</name>
    <dbReference type="NCBI Taxonomy" id="393251"/>
    <lineage>
        <taxon>Bacteria</taxon>
        <taxon>Bacillati</taxon>
        <taxon>Bacillota</taxon>
        <taxon>Bacilli</taxon>
        <taxon>Bacillales</taxon>
        <taxon>Paenibacillaceae</taxon>
        <taxon>Paenibacillus</taxon>
    </lineage>
</organism>
<dbReference type="PANTHER" id="PTHR43649:SF12">
    <property type="entry name" value="DIACETYLCHITOBIOSE BINDING PROTEIN DASA"/>
    <property type="match status" value="1"/>
</dbReference>
<dbReference type="InterPro" id="IPR050490">
    <property type="entry name" value="Bact_solute-bd_prot1"/>
</dbReference>
<name>A0A3A1VHL5_9BACL</name>
<dbReference type="Pfam" id="PF01547">
    <property type="entry name" value="SBP_bac_1"/>
    <property type="match status" value="1"/>
</dbReference>
<dbReference type="Gene3D" id="3.40.190.10">
    <property type="entry name" value="Periplasmic binding protein-like II"/>
    <property type="match status" value="1"/>
</dbReference>
<dbReference type="AlphaFoldDB" id="A0A3A1VHL5"/>
<dbReference type="EMBL" id="QXQA01000001">
    <property type="protein sequence ID" value="RIX60419.1"/>
    <property type="molecule type" value="Genomic_DNA"/>
</dbReference>
<dbReference type="RefSeq" id="WP_119597794.1">
    <property type="nucleotide sequence ID" value="NZ_QXQA01000001.1"/>
</dbReference>
<gene>
    <name evidence="2" type="ORF">D3P08_02350</name>
</gene>
<keyword evidence="3" id="KW-1185">Reference proteome</keyword>
<comment type="caution">
    <text evidence="2">The sequence shown here is derived from an EMBL/GenBank/DDBJ whole genome shotgun (WGS) entry which is preliminary data.</text>
</comment>
<evidence type="ECO:0000313" key="3">
    <source>
        <dbReference type="Proteomes" id="UP000266482"/>
    </source>
</evidence>
<reference evidence="2 3" key="1">
    <citation type="submission" date="2018-09" db="EMBL/GenBank/DDBJ databases">
        <title>Paenibacillus aracenensis nov. sp. isolated from a cave in southern Spain.</title>
        <authorList>
            <person name="Jurado V."/>
            <person name="Gutierrez-Patricio S."/>
            <person name="Gonzalez-Pimentel J.L."/>
            <person name="Miller A.Z."/>
            <person name="Laiz L."/>
            <person name="Saiz-Jimenez C."/>
        </authorList>
    </citation>
    <scope>NUCLEOTIDE SEQUENCE [LARGE SCALE GENOMIC DNA]</scope>
    <source>
        <strain evidence="2 3">DSM 22867</strain>
    </source>
</reference>